<proteinExistence type="predicted"/>
<dbReference type="PATRIC" id="fig|749927.5.peg.4038"/>
<name>A0A0H3D4U3_AMYMU</name>
<gene>
    <name evidence="2" type="ordered locus">AMED_3907</name>
</gene>
<dbReference type="EMBL" id="CP002000">
    <property type="protein sequence ID" value="ADJ45686.1"/>
    <property type="molecule type" value="Genomic_DNA"/>
</dbReference>
<dbReference type="Proteomes" id="UP000000328">
    <property type="component" value="Chromosome"/>
</dbReference>
<keyword evidence="1" id="KW-0472">Membrane</keyword>
<organism evidence="2 3">
    <name type="scientific">Amycolatopsis mediterranei (strain U-32)</name>
    <dbReference type="NCBI Taxonomy" id="749927"/>
    <lineage>
        <taxon>Bacteria</taxon>
        <taxon>Bacillati</taxon>
        <taxon>Actinomycetota</taxon>
        <taxon>Actinomycetes</taxon>
        <taxon>Pseudonocardiales</taxon>
        <taxon>Pseudonocardiaceae</taxon>
        <taxon>Amycolatopsis</taxon>
    </lineage>
</organism>
<dbReference type="OrthoDB" id="5244321at2"/>
<protein>
    <recommendedName>
        <fullName evidence="4">DUF1269 domain-containing protein</fullName>
    </recommendedName>
</protein>
<reference evidence="2 3" key="1">
    <citation type="journal article" date="2010" name="Cell Res.">
        <title>Complete genome sequence of the rifamycin SV-producing Amycolatopsis mediterranei U32 revealed its genetic characteristics in phylogeny and metabolism.</title>
        <authorList>
            <person name="Zhao W."/>
            <person name="Zhong Y."/>
            <person name="Yuan H."/>
            <person name="Wang J."/>
            <person name="Zheng H."/>
            <person name="Wang Y."/>
            <person name="Cen X."/>
            <person name="Xu F."/>
            <person name="Bai J."/>
            <person name="Han X."/>
            <person name="Lu G."/>
            <person name="Zhu Y."/>
            <person name="Shao Z."/>
            <person name="Yan H."/>
            <person name="Li C."/>
            <person name="Peng N."/>
            <person name="Zhang Z."/>
            <person name="Zhang Y."/>
            <person name="Lin W."/>
            <person name="Fan Y."/>
            <person name="Qin Z."/>
            <person name="Hu Y."/>
            <person name="Zhu B."/>
            <person name="Wang S."/>
            <person name="Ding X."/>
            <person name="Zhao G.P."/>
        </authorList>
    </citation>
    <scope>NUCLEOTIDE SEQUENCE [LARGE SCALE GENOMIC DNA]</scope>
    <source>
        <strain evidence="3">U-32</strain>
    </source>
</reference>
<evidence type="ECO:0008006" key="4">
    <source>
        <dbReference type="Google" id="ProtNLM"/>
    </source>
</evidence>
<keyword evidence="1" id="KW-1133">Transmembrane helix</keyword>
<evidence type="ECO:0000313" key="3">
    <source>
        <dbReference type="Proteomes" id="UP000000328"/>
    </source>
</evidence>
<dbReference type="AlphaFoldDB" id="A0A0H3D4U3"/>
<dbReference type="KEGG" id="amd:AMED_3907"/>
<dbReference type="RefSeq" id="WP_013225758.1">
    <property type="nucleotide sequence ID" value="NC_014318.1"/>
</dbReference>
<dbReference type="InterPro" id="IPR009200">
    <property type="entry name" value="DUF1269_membrane"/>
</dbReference>
<dbReference type="GeneID" id="92871646"/>
<dbReference type="Pfam" id="PF06897">
    <property type="entry name" value="DUF1269"/>
    <property type="match status" value="1"/>
</dbReference>
<accession>A0A0H3D4U3</accession>
<evidence type="ECO:0000256" key="1">
    <source>
        <dbReference type="SAM" id="Phobius"/>
    </source>
</evidence>
<evidence type="ECO:0000313" key="2">
    <source>
        <dbReference type="EMBL" id="ADJ45686.1"/>
    </source>
</evidence>
<dbReference type="eggNOG" id="COG4803">
    <property type="taxonomic scope" value="Bacteria"/>
</dbReference>
<dbReference type="HOGENOM" id="CLU_097445_0_0_11"/>
<sequence length="168" mass="18071">MSTLTVWRFPTVEGAENALDLLRQLQKQQLISIADAAYVSWPEGRKKPKTKDLGSLTGVGALGGGFWGLLFGLIFLVPLLGMAVGAAIGALTGSLSHVGIDEEFIGTVRSQVTPGTSALFVMSEDTVLDRVVEPFKETGATLLSTNLSDVEEARLREAFDESSQREMR</sequence>
<keyword evidence="1" id="KW-0812">Transmembrane</keyword>
<feature type="transmembrane region" description="Helical" evidence="1">
    <location>
        <begin position="66"/>
        <end position="91"/>
    </location>
</feature>